<keyword evidence="2" id="KW-1185">Reference proteome</keyword>
<evidence type="ECO:0000313" key="1">
    <source>
        <dbReference type="EMBL" id="KAH9585192.1"/>
    </source>
</evidence>
<proteinExistence type="predicted"/>
<name>A0A6A5D375_SCHHA</name>
<dbReference type="GeneID" id="58546356"/>
<dbReference type="Proteomes" id="UP000471633">
    <property type="component" value="Unassembled WGS sequence"/>
</dbReference>
<dbReference type="PANTHER" id="PTHR47331">
    <property type="entry name" value="PHD-TYPE DOMAIN-CONTAINING PROTEIN"/>
    <property type="match status" value="1"/>
</dbReference>
<reference evidence="1" key="3">
    <citation type="submission" date="2021-06" db="EMBL/GenBank/DDBJ databases">
        <title>Chromosome-level genome assembly for S. haematobium.</title>
        <authorList>
            <person name="Stroehlein A.J."/>
        </authorList>
    </citation>
    <scope>NUCLEOTIDE SEQUENCE</scope>
</reference>
<evidence type="ECO:0000313" key="2">
    <source>
        <dbReference type="Proteomes" id="UP000471633"/>
    </source>
</evidence>
<dbReference type="RefSeq" id="XP_035585514.1">
    <property type="nucleotide sequence ID" value="XM_035730841.1"/>
</dbReference>
<dbReference type="PANTHER" id="PTHR47331:SF1">
    <property type="entry name" value="GAG-LIKE PROTEIN"/>
    <property type="match status" value="1"/>
</dbReference>
<dbReference type="CTD" id="58546356"/>
<reference evidence="1" key="1">
    <citation type="journal article" date="2012" name="Nat. Genet.">
        <title>Whole-genome sequence of Schistosoma haematobium.</title>
        <authorList>
            <person name="Young N.D."/>
            <person name="Jex A.R."/>
            <person name="Li B."/>
            <person name="Liu S."/>
            <person name="Yang L."/>
            <person name="Xiong Z."/>
            <person name="Li Y."/>
            <person name="Cantacessi C."/>
            <person name="Hall R.S."/>
            <person name="Xu X."/>
            <person name="Chen F."/>
            <person name="Wu X."/>
            <person name="Zerlotini A."/>
            <person name="Oliveira G."/>
            <person name="Hofmann A."/>
            <person name="Zhang G."/>
            <person name="Fang X."/>
            <person name="Kang Y."/>
            <person name="Campbell B.E."/>
            <person name="Loukas A."/>
            <person name="Ranganathan S."/>
            <person name="Rollinson D."/>
            <person name="Rinaldi G."/>
            <person name="Brindley P.J."/>
            <person name="Yang H."/>
            <person name="Wang J."/>
            <person name="Wang J."/>
            <person name="Gasser R.B."/>
        </authorList>
    </citation>
    <scope>NUCLEOTIDE SEQUENCE</scope>
</reference>
<comment type="caution">
    <text evidence="1">The sequence shown here is derived from an EMBL/GenBank/DDBJ whole genome shotgun (WGS) entry which is preliminary data.</text>
</comment>
<protein>
    <submittedName>
        <fullName evidence="1">Uncharacterized protein</fullName>
    </submittedName>
</protein>
<dbReference type="AlphaFoldDB" id="A0A6A5D375"/>
<dbReference type="KEGG" id="shx:MS3_00006532"/>
<reference evidence="1" key="4">
    <citation type="journal article" date="2022" name="PLoS Pathog.">
        <title>Chromosome-level genome of Schistosoma haematobium underpins genome-wide explorations of molecular variation.</title>
        <authorList>
            <person name="Stroehlein A.J."/>
            <person name="Korhonen P.K."/>
            <person name="Lee V.V."/>
            <person name="Ralph S.A."/>
            <person name="Mentink-Kane M."/>
            <person name="You H."/>
            <person name="McManus D.P."/>
            <person name="Tchuente L.T."/>
            <person name="Stothard J.R."/>
            <person name="Kaur P."/>
            <person name="Dudchenko O."/>
            <person name="Aiden E.L."/>
            <person name="Yang B."/>
            <person name="Yang H."/>
            <person name="Emery A.M."/>
            <person name="Webster B.L."/>
            <person name="Brindley P.J."/>
            <person name="Rollinson D."/>
            <person name="Chang B.C.H."/>
            <person name="Gasser R.B."/>
            <person name="Young N.D."/>
        </authorList>
    </citation>
    <scope>NUCLEOTIDE SEQUENCE</scope>
</reference>
<sequence length="288" mass="33219">MNRLESKTLLLKTLDSQSAFHCKVVRLEVSSLYSSSSLRIPKVCTVERLPMLCRTLKMISQMASSSHTSATNEDVKTPIGCNLPEVHEIKEKRVGKSDEPYAVKTPSGWTLFGPYNETTRCIGIINYLSSKDELEARLDQLYKMGFEENPNHRVLMSVEDRKTLDAISKSIQLVNGHYQIALPWRHQQILPNNRKLAISRLNSLRNRLIRGQRLHKEYFNVMAQYVERGYAENTIEYSIRCRKKPNKLRIVFNCAAQYTGTSLNKNVYSGSDLVNNLEDVFIRFRRDQ</sequence>
<reference evidence="1" key="2">
    <citation type="journal article" date="2019" name="Gigascience">
        <title>High-quality Schistosoma haematobium genome achieved by single-molecule and long-range sequencing.</title>
        <authorList>
            <person name="Stroehlein A.J."/>
            <person name="Korhonen P.K."/>
            <person name="Chong T.M."/>
            <person name="Lim Y.L."/>
            <person name="Chan K.G."/>
            <person name="Webster B."/>
            <person name="Rollinson D."/>
            <person name="Brindley P.J."/>
            <person name="Gasser R.B."/>
            <person name="Young N.D."/>
        </authorList>
    </citation>
    <scope>NUCLEOTIDE SEQUENCE</scope>
</reference>
<organism evidence="1 2">
    <name type="scientific">Schistosoma haematobium</name>
    <name type="common">Blood fluke</name>
    <dbReference type="NCBI Taxonomy" id="6185"/>
    <lineage>
        <taxon>Eukaryota</taxon>
        <taxon>Metazoa</taxon>
        <taxon>Spiralia</taxon>
        <taxon>Lophotrochozoa</taxon>
        <taxon>Platyhelminthes</taxon>
        <taxon>Trematoda</taxon>
        <taxon>Digenea</taxon>
        <taxon>Strigeidida</taxon>
        <taxon>Schistosomatoidea</taxon>
        <taxon>Schistosomatidae</taxon>
        <taxon>Schistosoma</taxon>
    </lineage>
</organism>
<dbReference type="EMBL" id="AMPZ03000004">
    <property type="protein sequence ID" value="KAH9585192.1"/>
    <property type="molecule type" value="Genomic_DNA"/>
</dbReference>
<gene>
    <name evidence="1" type="ORF">MS3_00006532</name>
</gene>
<accession>A0A6A5D375</accession>